<evidence type="ECO:0000313" key="3">
    <source>
        <dbReference type="EMBL" id="KOS18180.1"/>
    </source>
</evidence>
<dbReference type="Proteomes" id="UP000053831">
    <property type="component" value="Unassembled WGS sequence"/>
</dbReference>
<dbReference type="STRING" id="150374.A0A0M8N1T0"/>
<dbReference type="OrthoDB" id="5211263at2759"/>
<sequence>MGNHRAQAQFERARWKILYLIPLWSLQLVLSMLLLGLFSRRLGDTTRARKEDAAAAAADIPAITFVWESINIVMSFVLALCTAVDVAKYFAETLTPQTMLITNAVKTACAVTILALDIVVYVQRRDQQYSLVGLVVDITLLCTTATTIVYAAVAHRRSAAYDAYAHPVNVKGYGFSDSLSYYSDGSYSSRLSMRSSVEKPARASFGSIRTARTSSEQHRLQQPQHQQQRQRQQQQPLMSPPSEPMFQTSSGQYNHERSTKFEEFMSLYGPLHRSSEPDTAYRSQTQNLGFREAKTVGRPRGASTGSRGKGLSGEQVLRSVPEEDADAGEIEIAAPRSADGMGSDVSTASAPLMSGSEHDELIVVKKRAPN</sequence>
<keyword evidence="2" id="KW-1133">Transmembrane helix</keyword>
<feature type="transmembrane region" description="Helical" evidence="2">
    <location>
        <begin position="60"/>
        <end position="80"/>
    </location>
</feature>
<evidence type="ECO:0000256" key="1">
    <source>
        <dbReference type="SAM" id="MobiDB-lite"/>
    </source>
</evidence>
<feature type="transmembrane region" description="Helical" evidence="2">
    <location>
        <begin position="17"/>
        <end position="39"/>
    </location>
</feature>
<dbReference type="AlphaFoldDB" id="A0A0M8N1T0"/>
<keyword evidence="2" id="KW-0472">Membrane</keyword>
<feature type="transmembrane region" description="Helical" evidence="2">
    <location>
        <begin position="129"/>
        <end position="153"/>
    </location>
</feature>
<evidence type="ECO:0000256" key="2">
    <source>
        <dbReference type="SAM" id="Phobius"/>
    </source>
</evidence>
<gene>
    <name evidence="3" type="ORF">ESCO_002698</name>
</gene>
<keyword evidence="2" id="KW-0812">Transmembrane</keyword>
<evidence type="ECO:0000313" key="4">
    <source>
        <dbReference type="Proteomes" id="UP000053831"/>
    </source>
</evidence>
<feature type="compositionally biased region" description="Low complexity" evidence="1">
    <location>
        <begin position="220"/>
        <end position="237"/>
    </location>
</feature>
<keyword evidence="4" id="KW-1185">Reference proteome</keyword>
<dbReference type="EMBL" id="LGSR01000022">
    <property type="protein sequence ID" value="KOS18180.1"/>
    <property type="molecule type" value="Genomic_DNA"/>
</dbReference>
<accession>A0A0M8N1T0</accession>
<name>A0A0M8N1T0_ESCWE</name>
<reference evidence="3 4" key="1">
    <citation type="submission" date="2015-07" db="EMBL/GenBank/DDBJ databases">
        <title>The genome of the fungus Escovopsis weberi, a specialized disease agent of ant agriculture.</title>
        <authorList>
            <person name="de Man T.J."/>
            <person name="Stajich J.E."/>
            <person name="Kubicek C.P."/>
            <person name="Chenthamara K."/>
            <person name="Atanasova L."/>
            <person name="Druzhinina I.S."/>
            <person name="Birnbaum S."/>
            <person name="Barribeau S.M."/>
            <person name="Teiling C."/>
            <person name="Suen G."/>
            <person name="Currie C."/>
            <person name="Gerardo N.M."/>
        </authorList>
    </citation>
    <scope>NUCLEOTIDE SEQUENCE [LARGE SCALE GENOMIC DNA]</scope>
</reference>
<feature type="region of interest" description="Disordered" evidence="1">
    <location>
        <begin position="202"/>
        <end position="254"/>
    </location>
</feature>
<organism evidence="3 4">
    <name type="scientific">Escovopsis weberi</name>
    <dbReference type="NCBI Taxonomy" id="150374"/>
    <lineage>
        <taxon>Eukaryota</taxon>
        <taxon>Fungi</taxon>
        <taxon>Dikarya</taxon>
        <taxon>Ascomycota</taxon>
        <taxon>Pezizomycotina</taxon>
        <taxon>Sordariomycetes</taxon>
        <taxon>Hypocreomycetidae</taxon>
        <taxon>Hypocreales</taxon>
        <taxon>Hypocreaceae</taxon>
        <taxon>Escovopsis</taxon>
    </lineage>
</organism>
<feature type="region of interest" description="Disordered" evidence="1">
    <location>
        <begin position="296"/>
        <end position="370"/>
    </location>
</feature>
<proteinExistence type="predicted"/>
<protein>
    <submittedName>
        <fullName evidence="3">Uncharacterized protein</fullName>
    </submittedName>
</protein>
<comment type="caution">
    <text evidence="3">The sequence shown here is derived from an EMBL/GenBank/DDBJ whole genome shotgun (WGS) entry which is preliminary data.</text>
</comment>
<feature type="transmembrane region" description="Helical" evidence="2">
    <location>
        <begin position="100"/>
        <end position="122"/>
    </location>
</feature>